<dbReference type="SFLD" id="SFLDS00019">
    <property type="entry name" value="Glutathione_Transferase_(cytos"/>
    <property type="match status" value="1"/>
</dbReference>
<proteinExistence type="predicted"/>
<dbReference type="Gene3D" id="1.20.1050.10">
    <property type="match status" value="1"/>
</dbReference>
<gene>
    <name evidence="3" type="ORF">F4693_000025</name>
</gene>
<dbReference type="CDD" id="cd03188">
    <property type="entry name" value="GST_C_Beta"/>
    <property type="match status" value="1"/>
</dbReference>
<dbReference type="SUPFAM" id="SSF47616">
    <property type="entry name" value="GST C-terminal domain-like"/>
    <property type="match status" value="1"/>
</dbReference>
<dbReference type="AlphaFoldDB" id="A0A7X0J8J8"/>
<evidence type="ECO:0000313" key="3">
    <source>
        <dbReference type="EMBL" id="MBB6503076.1"/>
    </source>
</evidence>
<dbReference type="RefSeq" id="WP_221434680.1">
    <property type="nucleotide sequence ID" value="NZ_JACHBT010000001.1"/>
</dbReference>
<dbReference type="SFLD" id="SFLDG00358">
    <property type="entry name" value="Main_(cytGST)"/>
    <property type="match status" value="1"/>
</dbReference>
<dbReference type="InterPro" id="IPR010987">
    <property type="entry name" value="Glutathione-S-Trfase_C-like"/>
</dbReference>
<dbReference type="CDD" id="cd03057">
    <property type="entry name" value="GST_N_Beta"/>
    <property type="match status" value="1"/>
</dbReference>
<dbReference type="SUPFAM" id="SSF52833">
    <property type="entry name" value="Thioredoxin-like"/>
    <property type="match status" value="1"/>
</dbReference>
<comment type="caution">
    <text evidence="3">The sequence shown here is derived from an EMBL/GenBank/DDBJ whole genome shotgun (WGS) entry which is preliminary data.</text>
</comment>
<protein>
    <submittedName>
        <fullName evidence="3">Glutathione S-transferase</fullName>
        <ecNumber evidence="3">2.5.1.18</ecNumber>
    </submittedName>
</protein>
<dbReference type="InterPro" id="IPR004046">
    <property type="entry name" value="GST_C"/>
</dbReference>
<dbReference type="GO" id="GO:0004364">
    <property type="term" value="F:glutathione transferase activity"/>
    <property type="evidence" value="ECO:0007669"/>
    <property type="project" value="UniProtKB-EC"/>
</dbReference>
<sequence length="213" mass="23862">MKLYYIPAACSLAPHIVLRELDLTFDLIKVDHQSRQTADGQHYNDLNPLGYVPLLQLDDGSLLREGPAIVQYLADLKPGVGLAPDNGTIARYRLQEWLNFLASEIHKGFIPLLYARLAGTYGTATAKPKLEARFAWLNDTLAKRQYLMGDTFTVADAYLYSFMQWGQATWLEDLSRRHPLRRAGASWIMVWTGQSTSRRASGARCRGTALSSG</sequence>
<dbReference type="PROSITE" id="PS50405">
    <property type="entry name" value="GST_CTER"/>
    <property type="match status" value="1"/>
</dbReference>
<dbReference type="PROSITE" id="PS50404">
    <property type="entry name" value="GST_NTER"/>
    <property type="match status" value="1"/>
</dbReference>
<accession>A0A7X0J8J8</accession>
<dbReference type="PANTHER" id="PTHR44051:SF8">
    <property type="entry name" value="GLUTATHIONE S-TRANSFERASE GSTA"/>
    <property type="match status" value="1"/>
</dbReference>
<dbReference type="PANTHER" id="PTHR44051">
    <property type="entry name" value="GLUTATHIONE S-TRANSFERASE-RELATED"/>
    <property type="match status" value="1"/>
</dbReference>
<dbReference type="InterPro" id="IPR036249">
    <property type="entry name" value="Thioredoxin-like_sf"/>
</dbReference>
<keyword evidence="3" id="KW-0808">Transferase</keyword>
<name>A0A7X0J8J8_9SPHN</name>
<feature type="domain" description="GST N-terminal" evidence="1">
    <location>
        <begin position="1"/>
        <end position="81"/>
    </location>
</feature>
<dbReference type="InterPro" id="IPR004045">
    <property type="entry name" value="Glutathione_S-Trfase_N"/>
</dbReference>
<dbReference type="EMBL" id="JACHBT010000001">
    <property type="protein sequence ID" value="MBB6503076.1"/>
    <property type="molecule type" value="Genomic_DNA"/>
</dbReference>
<evidence type="ECO:0000313" key="4">
    <source>
        <dbReference type="Proteomes" id="UP000522313"/>
    </source>
</evidence>
<feature type="domain" description="GST C-terminal" evidence="2">
    <location>
        <begin position="87"/>
        <end position="209"/>
    </location>
</feature>
<organism evidence="3 4">
    <name type="scientific">Sphingomonas endophytica</name>
    <dbReference type="NCBI Taxonomy" id="869719"/>
    <lineage>
        <taxon>Bacteria</taxon>
        <taxon>Pseudomonadati</taxon>
        <taxon>Pseudomonadota</taxon>
        <taxon>Alphaproteobacteria</taxon>
        <taxon>Sphingomonadales</taxon>
        <taxon>Sphingomonadaceae</taxon>
        <taxon>Sphingomonas</taxon>
    </lineage>
</organism>
<dbReference type="Proteomes" id="UP000522313">
    <property type="component" value="Unassembled WGS sequence"/>
</dbReference>
<dbReference type="Pfam" id="PF13409">
    <property type="entry name" value="GST_N_2"/>
    <property type="match status" value="1"/>
</dbReference>
<dbReference type="SFLD" id="SFLDG01150">
    <property type="entry name" value="Main.1:_Beta-like"/>
    <property type="match status" value="1"/>
</dbReference>
<reference evidence="3 4" key="1">
    <citation type="submission" date="2020-08" db="EMBL/GenBank/DDBJ databases">
        <title>The Agave Microbiome: Exploring the role of microbial communities in plant adaptations to desert environments.</title>
        <authorList>
            <person name="Partida-Martinez L.P."/>
        </authorList>
    </citation>
    <scope>NUCLEOTIDE SEQUENCE [LARGE SCALE GENOMIC DNA]</scope>
    <source>
        <strain evidence="3 4">AS3.13</strain>
    </source>
</reference>
<evidence type="ECO:0000259" key="1">
    <source>
        <dbReference type="PROSITE" id="PS50404"/>
    </source>
</evidence>
<dbReference type="Gene3D" id="3.40.30.10">
    <property type="entry name" value="Glutaredoxin"/>
    <property type="match status" value="1"/>
</dbReference>
<reference evidence="3 4" key="2">
    <citation type="submission" date="2020-08" db="EMBL/GenBank/DDBJ databases">
        <authorList>
            <person name="Partida-Martinez L."/>
            <person name="Huntemann M."/>
            <person name="Clum A."/>
            <person name="Wang J."/>
            <person name="Palaniappan K."/>
            <person name="Ritter S."/>
            <person name="Chen I.-M."/>
            <person name="Stamatis D."/>
            <person name="Reddy T."/>
            <person name="O'Malley R."/>
            <person name="Daum C."/>
            <person name="Shapiro N."/>
            <person name="Ivanova N."/>
            <person name="Kyrpides N."/>
            <person name="Woyke T."/>
        </authorList>
    </citation>
    <scope>NUCLEOTIDE SEQUENCE [LARGE SCALE GENOMIC DNA]</scope>
    <source>
        <strain evidence="3 4">AS3.13</strain>
    </source>
</reference>
<dbReference type="EC" id="2.5.1.18" evidence="3"/>
<evidence type="ECO:0000259" key="2">
    <source>
        <dbReference type="PROSITE" id="PS50405"/>
    </source>
</evidence>
<dbReference type="InterPro" id="IPR040079">
    <property type="entry name" value="Glutathione_S-Trfase"/>
</dbReference>
<dbReference type="InterPro" id="IPR036282">
    <property type="entry name" value="Glutathione-S-Trfase_C_sf"/>
</dbReference>
<dbReference type="Pfam" id="PF00043">
    <property type="entry name" value="GST_C"/>
    <property type="match status" value="1"/>
</dbReference>